<reference evidence="2 3" key="1">
    <citation type="submission" date="2015-12" db="EMBL/GenBank/DDBJ databases">
        <authorList>
            <person name="Shamseldin A."/>
            <person name="Moawad H."/>
            <person name="Abd El-Rahim W.M."/>
            <person name="Sadowsky M.J."/>
        </authorList>
    </citation>
    <scope>NUCLEOTIDE SEQUENCE [LARGE SCALE GENOMIC DNA]</scope>
    <source>
        <strain evidence="2 3">SJ5A-1</strain>
    </source>
</reference>
<evidence type="ECO:0000259" key="1">
    <source>
        <dbReference type="Pfam" id="PF12762"/>
    </source>
</evidence>
<keyword evidence="3" id="KW-1185">Reference proteome</keyword>
<dbReference type="Pfam" id="PF12762">
    <property type="entry name" value="DDE_Tnp_IS1595"/>
    <property type="match status" value="1"/>
</dbReference>
<comment type="caution">
    <text evidence="2">The sequence shown here is derived from an EMBL/GenBank/DDBJ whole genome shotgun (WGS) entry which is preliminary data.</text>
</comment>
<feature type="domain" description="ISXO2-like transposase" evidence="1">
    <location>
        <begin position="8"/>
        <end position="62"/>
    </location>
</feature>
<name>A0A0W7WNH9_9RHOB</name>
<evidence type="ECO:0000313" key="3">
    <source>
        <dbReference type="Proteomes" id="UP000054396"/>
    </source>
</evidence>
<dbReference type="EMBL" id="LPXO01000001">
    <property type="protein sequence ID" value="KUF12163.1"/>
    <property type="molecule type" value="Genomic_DNA"/>
</dbReference>
<sequence length="79" mass="8729">MSWVLKRDGELRAEVVKVTTARTVQAVKRKNVNAGQIVMTDEHLSYKGLGIDYAHLSVNHSNNLAGWLSSFPFFVGGVI</sequence>
<dbReference type="InterPro" id="IPR024445">
    <property type="entry name" value="Tnp_ISXO2-like"/>
</dbReference>
<accession>A0A0W7WNH9</accession>
<gene>
    <name evidence="2" type="ORF">AVJ23_00025</name>
</gene>
<protein>
    <recommendedName>
        <fullName evidence="1">ISXO2-like transposase domain-containing protein</fullName>
    </recommendedName>
</protein>
<evidence type="ECO:0000313" key="2">
    <source>
        <dbReference type="EMBL" id="KUF12163.1"/>
    </source>
</evidence>
<organism evidence="2 3">
    <name type="scientific">Pseudoponticoccus marisrubri</name>
    <dbReference type="NCBI Taxonomy" id="1685382"/>
    <lineage>
        <taxon>Bacteria</taxon>
        <taxon>Pseudomonadati</taxon>
        <taxon>Pseudomonadota</taxon>
        <taxon>Alphaproteobacteria</taxon>
        <taxon>Rhodobacterales</taxon>
        <taxon>Roseobacteraceae</taxon>
        <taxon>Pseudoponticoccus</taxon>
    </lineage>
</organism>
<proteinExistence type="predicted"/>
<dbReference type="AlphaFoldDB" id="A0A0W7WNH9"/>
<dbReference type="Proteomes" id="UP000054396">
    <property type="component" value="Unassembled WGS sequence"/>
</dbReference>